<dbReference type="EMBL" id="JACXVP010000006">
    <property type="protein sequence ID" value="KAG5603327.1"/>
    <property type="molecule type" value="Genomic_DNA"/>
</dbReference>
<name>A0A9J5YU46_SOLCO</name>
<gene>
    <name evidence="1" type="ORF">H5410_034697</name>
</gene>
<evidence type="ECO:0000313" key="1">
    <source>
        <dbReference type="EMBL" id="KAG5603327.1"/>
    </source>
</evidence>
<comment type="caution">
    <text evidence="1">The sequence shown here is derived from an EMBL/GenBank/DDBJ whole genome shotgun (WGS) entry which is preliminary data.</text>
</comment>
<sequence>MEFRYKIFLNVEKGNKTVILIQDIPAVSFHFIGPLRERATFYKIIRLFDLRKEHYDVKPK</sequence>
<keyword evidence="2" id="KW-1185">Reference proteome</keyword>
<dbReference type="Proteomes" id="UP000824120">
    <property type="component" value="Chromosome 6"/>
</dbReference>
<proteinExistence type="predicted"/>
<evidence type="ECO:0000313" key="2">
    <source>
        <dbReference type="Proteomes" id="UP000824120"/>
    </source>
</evidence>
<feature type="non-terminal residue" evidence="1">
    <location>
        <position position="1"/>
    </location>
</feature>
<dbReference type="AlphaFoldDB" id="A0A9J5YU46"/>
<organism evidence="1 2">
    <name type="scientific">Solanum commersonii</name>
    <name type="common">Commerson's wild potato</name>
    <name type="synonym">Commerson's nightshade</name>
    <dbReference type="NCBI Taxonomy" id="4109"/>
    <lineage>
        <taxon>Eukaryota</taxon>
        <taxon>Viridiplantae</taxon>
        <taxon>Streptophyta</taxon>
        <taxon>Embryophyta</taxon>
        <taxon>Tracheophyta</taxon>
        <taxon>Spermatophyta</taxon>
        <taxon>Magnoliopsida</taxon>
        <taxon>eudicotyledons</taxon>
        <taxon>Gunneridae</taxon>
        <taxon>Pentapetalae</taxon>
        <taxon>asterids</taxon>
        <taxon>lamiids</taxon>
        <taxon>Solanales</taxon>
        <taxon>Solanaceae</taxon>
        <taxon>Solanoideae</taxon>
        <taxon>Solaneae</taxon>
        <taxon>Solanum</taxon>
    </lineage>
</organism>
<reference evidence="1 2" key="1">
    <citation type="submission" date="2020-09" db="EMBL/GenBank/DDBJ databases">
        <title>De no assembly of potato wild relative species, Solanum commersonii.</title>
        <authorList>
            <person name="Cho K."/>
        </authorList>
    </citation>
    <scope>NUCLEOTIDE SEQUENCE [LARGE SCALE GENOMIC DNA]</scope>
    <source>
        <strain evidence="1">LZ3.2</strain>
        <tissue evidence="1">Leaf</tissue>
    </source>
</reference>
<accession>A0A9J5YU46</accession>
<protein>
    <submittedName>
        <fullName evidence="1">Uncharacterized protein</fullName>
    </submittedName>
</protein>